<accession>A0ABY0UMP7</accession>
<organism evidence="1 2">
    <name type="scientific">Maribacter dokdonensis</name>
    <dbReference type="NCBI Taxonomy" id="320912"/>
    <lineage>
        <taxon>Bacteria</taxon>
        <taxon>Pseudomonadati</taxon>
        <taxon>Bacteroidota</taxon>
        <taxon>Flavobacteriia</taxon>
        <taxon>Flavobacteriales</taxon>
        <taxon>Flavobacteriaceae</taxon>
        <taxon>Maribacter</taxon>
    </lineage>
</organism>
<dbReference type="EMBL" id="LT629754">
    <property type="protein sequence ID" value="SDS91917.1"/>
    <property type="molecule type" value="Genomic_DNA"/>
</dbReference>
<reference evidence="1 2" key="1">
    <citation type="submission" date="2016-10" db="EMBL/GenBank/DDBJ databases">
        <authorList>
            <person name="Varghese N."/>
            <person name="Submissions S."/>
        </authorList>
    </citation>
    <scope>NUCLEOTIDE SEQUENCE [LARGE SCALE GENOMIC DNA]</scope>
    <source>
        <strain evidence="1 2">MAR_2009_60</strain>
    </source>
</reference>
<proteinExistence type="predicted"/>
<name>A0ABY0UMP7_9FLAO</name>
<keyword evidence="2" id="KW-1185">Reference proteome</keyword>
<protein>
    <submittedName>
        <fullName evidence="1">Uncharacterized protein</fullName>
    </submittedName>
</protein>
<evidence type="ECO:0000313" key="1">
    <source>
        <dbReference type="EMBL" id="SDS91917.1"/>
    </source>
</evidence>
<gene>
    <name evidence="1" type="ORF">SAMN05192545_2353</name>
</gene>
<evidence type="ECO:0000313" key="2">
    <source>
        <dbReference type="Proteomes" id="UP000199574"/>
    </source>
</evidence>
<sequence length="108" mass="13043">MTIIIIYNFKNNKNTEILLEIFNQSIGKLLFQNDKIFCYKCELNNIYNICLKIYEVFNSYKTLKTEDEIKILHINELETHLKVIRLKKEGNKRVNKLSFAHLNNKKWF</sequence>
<dbReference type="Proteomes" id="UP000199574">
    <property type="component" value="Chromosome I"/>
</dbReference>